<organism evidence="2 3">
    <name type="scientific">Roseivivax marinus</name>
    <dbReference type="NCBI Taxonomy" id="1379903"/>
    <lineage>
        <taxon>Bacteria</taxon>
        <taxon>Pseudomonadati</taxon>
        <taxon>Pseudomonadota</taxon>
        <taxon>Alphaproteobacteria</taxon>
        <taxon>Rhodobacterales</taxon>
        <taxon>Roseobacteraceae</taxon>
        <taxon>Roseivivax</taxon>
    </lineage>
</organism>
<dbReference type="Gene3D" id="3.40.630.30">
    <property type="match status" value="1"/>
</dbReference>
<evidence type="ECO:0000259" key="1">
    <source>
        <dbReference type="PROSITE" id="PS51729"/>
    </source>
</evidence>
<dbReference type="eggNOG" id="COG2388">
    <property type="taxonomic scope" value="Bacteria"/>
</dbReference>
<proteinExistence type="predicted"/>
<dbReference type="PANTHER" id="PTHR31435">
    <property type="entry name" value="PROTEIN NATD1"/>
    <property type="match status" value="1"/>
</dbReference>
<dbReference type="EMBL" id="AQQW01000002">
    <property type="protein sequence ID" value="ETW13923.1"/>
    <property type="molecule type" value="Genomic_DNA"/>
</dbReference>
<dbReference type="InterPro" id="IPR016181">
    <property type="entry name" value="Acyl_CoA_acyltransferase"/>
</dbReference>
<dbReference type="Proteomes" id="UP000019063">
    <property type="component" value="Unassembled WGS sequence"/>
</dbReference>
<evidence type="ECO:0000313" key="3">
    <source>
        <dbReference type="Proteomes" id="UP000019063"/>
    </source>
</evidence>
<evidence type="ECO:0000313" key="2">
    <source>
        <dbReference type="EMBL" id="ETW13923.1"/>
    </source>
</evidence>
<sequence>MADAPDANGIAREHRDGRGRYVLVRDGHEAELTYRALGDDRIVAEHTGVPREMGGTGAGKALVARLVDDARAEGVRIVPACSFVDAMRRRHPDWADAFAA</sequence>
<feature type="domain" description="N-acetyltransferase" evidence="1">
    <location>
        <begin position="13"/>
        <end position="99"/>
    </location>
</feature>
<dbReference type="AlphaFoldDB" id="W4HNF3"/>
<comment type="caution">
    <text evidence="2">The sequence shown here is derived from an EMBL/GenBank/DDBJ whole genome shotgun (WGS) entry which is preliminary data.</text>
</comment>
<dbReference type="PANTHER" id="PTHR31435:SF10">
    <property type="entry name" value="BSR4717 PROTEIN"/>
    <property type="match status" value="1"/>
</dbReference>
<keyword evidence="3" id="KW-1185">Reference proteome</keyword>
<reference evidence="2 3" key="1">
    <citation type="journal article" date="2014" name="Antonie Van Leeuwenhoek">
        <title>Roseivivax atlanticus sp. nov., isolated from surface seawater of the Atlantic Ocean.</title>
        <authorList>
            <person name="Li G."/>
            <person name="Lai Q."/>
            <person name="Liu X."/>
            <person name="Sun F."/>
            <person name="Shao Z."/>
        </authorList>
    </citation>
    <scope>NUCLEOTIDE SEQUENCE [LARGE SCALE GENOMIC DNA]</scope>
    <source>
        <strain evidence="2 3">22II-s10s</strain>
    </source>
</reference>
<protein>
    <recommendedName>
        <fullName evidence="1">N-acetyltransferase domain-containing protein</fullName>
    </recommendedName>
</protein>
<accession>W4HNF3</accession>
<dbReference type="SUPFAM" id="SSF55729">
    <property type="entry name" value="Acyl-CoA N-acyltransferases (Nat)"/>
    <property type="match status" value="1"/>
</dbReference>
<dbReference type="Pfam" id="PF14542">
    <property type="entry name" value="Acetyltransf_CG"/>
    <property type="match status" value="1"/>
</dbReference>
<dbReference type="InterPro" id="IPR031165">
    <property type="entry name" value="GNAT_YJDJ"/>
</dbReference>
<dbReference type="STRING" id="1379903.ATO8_03496"/>
<dbReference type="PROSITE" id="PS51729">
    <property type="entry name" value="GNAT_YJDJ"/>
    <property type="match status" value="1"/>
</dbReference>
<name>W4HNF3_9RHOB</name>
<dbReference type="RefSeq" id="WP_240476913.1">
    <property type="nucleotide sequence ID" value="NZ_AQQW01000002.1"/>
</dbReference>
<gene>
    <name evidence="2" type="ORF">ATO8_03496</name>
</gene>
<dbReference type="InterPro" id="IPR045057">
    <property type="entry name" value="Gcn5-rel_NAT"/>
</dbReference>